<dbReference type="PROSITE" id="PS50002">
    <property type="entry name" value="SH3"/>
    <property type="match status" value="1"/>
</dbReference>
<keyword evidence="4" id="KW-0597">Phosphoprotein</keyword>
<dbReference type="InterPro" id="IPR001452">
    <property type="entry name" value="SH3_domain"/>
</dbReference>
<feature type="compositionally biased region" description="Low complexity" evidence="8">
    <location>
        <begin position="522"/>
        <end position="531"/>
    </location>
</feature>
<dbReference type="Gene3D" id="2.30.30.40">
    <property type="entry name" value="SH3 Domains"/>
    <property type="match status" value="1"/>
</dbReference>
<dbReference type="SUPFAM" id="SSF50044">
    <property type="entry name" value="SH3-domain"/>
    <property type="match status" value="1"/>
</dbReference>
<dbReference type="PANTHER" id="PTHR23065">
    <property type="entry name" value="PROLINE-SERINE-THREONINE PHOSPHATASE INTERACTING PROTEIN 1"/>
    <property type="match status" value="1"/>
</dbReference>
<feature type="domain" description="F-BAR" evidence="10">
    <location>
        <begin position="12"/>
        <end position="265"/>
    </location>
</feature>
<keyword evidence="2 6" id="KW-0728">SH3 domain</keyword>
<accession>A0A1E3Q4X0</accession>
<dbReference type="Pfam" id="PF00018">
    <property type="entry name" value="SH3_1"/>
    <property type="match status" value="1"/>
</dbReference>
<feature type="region of interest" description="Disordered" evidence="8">
    <location>
        <begin position="626"/>
        <end position="697"/>
    </location>
</feature>
<dbReference type="EMBL" id="KV454295">
    <property type="protein sequence ID" value="ODQ72701.1"/>
    <property type="molecule type" value="Genomic_DNA"/>
</dbReference>
<feature type="region of interest" description="Disordered" evidence="8">
    <location>
        <begin position="595"/>
        <end position="614"/>
    </location>
</feature>
<dbReference type="InterPro" id="IPR031160">
    <property type="entry name" value="F_BAR_dom"/>
</dbReference>
<dbReference type="PROSITE" id="PS51741">
    <property type="entry name" value="F_BAR"/>
    <property type="match status" value="1"/>
</dbReference>
<dbReference type="Proteomes" id="UP000094385">
    <property type="component" value="Unassembled WGS sequence"/>
</dbReference>
<evidence type="ECO:0000256" key="1">
    <source>
        <dbReference type="ARBA" id="ARBA00004245"/>
    </source>
</evidence>
<keyword evidence="3" id="KW-0963">Cytoplasm</keyword>
<dbReference type="SMART" id="SM00055">
    <property type="entry name" value="FCH"/>
    <property type="match status" value="1"/>
</dbReference>
<feature type="region of interest" description="Disordered" evidence="8">
    <location>
        <begin position="360"/>
        <end position="413"/>
    </location>
</feature>
<evidence type="ECO:0000259" key="10">
    <source>
        <dbReference type="PROSITE" id="PS51741"/>
    </source>
</evidence>
<feature type="domain" description="SH3" evidence="9">
    <location>
        <begin position="904"/>
        <end position="966"/>
    </location>
</feature>
<evidence type="ECO:0000256" key="6">
    <source>
        <dbReference type="PROSITE-ProRule" id="PRU00192"/>
    </source>
</evidence>
<dbReference type="Pfam" id="PF00611">
    <property type="entry name" value="FCH"/>
    <property type="match status" value="1"/>
</dbReference>
<dbReference type="PRINTS" id="PR00452">
    <property type="entry name" value="SH3DOMAIN"/>
</dbReference>
<evidence type="ECO:0000256" key="8">
    <source>
        <dbReference type="SAM" id="MobiDB-lite"/>
    </source>
</evidence>
<dbReference type="InterPro" id="IPR027267">
    <property type="entry name" value="AH/BAR_dom_sf"/>
</dbReference>
<feature type="compositionally biased region" description="Pro residues" evidence="8">
    <location>
        <begin position="675"/>
        <end position="686"/>
    </location>
</feature>
<dbReference type="SUPFAM" id="SSF103657">
    <property type="entry name" value="BAR/IMD domain-like"/>
    <property type="match status" value="1"/>
</dbReference>
<evidence type="ECO:0000256" key="2">
    <source>
        <dbReference type="ARBA" id="ARBA00022443"/>
    </source>
</evidence>
<feature type="compositionally biased region" description="Polar residues" evidence="8">
    <location>
        <begin position="595"/>
        <end position="610"/>
    </location>
</feature>
<dbReference type="FunFam" id="1.20.1270.60:FF:000045">
    <property type="entry name" value="Cell division control protein"/>
    <property type="match status" value="1"/>
</dbReference>
<feature type="compositionally biased region" description="Polar residues" evidence="8">
    <location>
        <begin position="313"/>
        <end position="331"/>
    </location>
</feature>
<evidence type="ECO:0008006" key="13">
    <source>
        <dbReference type="Google" id="ProtNLM"/>
    </source>
</evidence>
<feature type="compositionally biased region" description="Low complexity" evidence="8">
    <location>
        <begin position="760"/>
        <end position="774"/>
    </location>
</feature>
<gene>
    <name evidence="11" type="ORF">LIPSTDRAFT_63953</name>
</gene>
<organism evidence="11 12">
    <name type="scientific">Lipomyces starkeyi NRRL Y-11557</name>
    <dbReference type="NCBI Taxonomy" id="675824"/>
    <lineage>
        <taxon>Eukaryota</taxon>
        <taxon>Fungi</taxon>
        <taxon>Dikarya</taxon>
        <taxon>Ascomycota</taxon>
        <taxon>Saccharomycotina</taxon>
        <taxon>Lipomycetes</taxon>
        <taxon>Lipomycetales</taxon>
        <taxon>Lipomycetaceae</taxon>
        <taxon>Lipomyces</taxon>
    </lineage>
</organism>
<proteinExistence type="predicted"/>
<feature type="compositionally biased region" description="Low complexity" evidence="8">
    <location>
        <begin position="656"/>
        <end position="668"/>
    </location>
</feature>
<dbReference type="AlphaFoldDB" id="A0A1E3Q4X0"/>
<keyword evidence="5" id="KW-0206">Cytoskeleton</keyword>
<feature type="region of interest" description="Disordered" evidence="8">
    <location>
        <begin position="313"/>
        <end position="347"/>
    </location>
</feature>
<name>A0A1E3Q4X0_LIPST</name>
<dbReference type="GO" id="GO:0030036">
    <property type="term" value="P:actin cytoskeleton organization"/>
    <property type="evidence" value="ECO:0007669"/>
    <property type="project" value="UniProtKB-ARBA"/>
</dbReference>
<keyword evidence="7" id="KW-0175">Coiled coil</keyword>
<evidence type="ECO:0000256" key="3">
    <source>
        <dbReference type="ARBA" id="ARBA00022490"/>
    </source>
</evidence>
<reference evidence="11 12" key="1">
    <citation type="journal article" date="2016" name="Proc. Natl. Acad. Sci. U.S.A.">
        <title>Comparative genomics of biotechnologically important yeasts.</title>
        <authorList>
            <person name="Riley R."/>
            <person name="Haridas S."/>
            <person name="Wolfe K.H."/>
            <person name="Lopes M.R."/>
            <person name="Hittinger C.T."/>
            <person name="Goeker M."/>
            <person name="Salamov A.A."/>
            <person name="Wisecaver J.H."/>
            <person name="Long T.M."/>
            <person name="Calvey C.H."/>
            <person name="Aerts A.L."/>
            <person name="Barry K.W."/>
            <person name="Choi C."/>
            <person name="Clum A."/>
            <person name="Coughlan A.Y."/>
            <person name="Deshpande S."/>
            <person name="Douglass A.P."/>
            <person name="Hanson S.J."/>
            <person name="Klenk H.-P."/>
            <person name="LaButti K.M."/>
            <person name="Lapidus A."/>
            <person name="Lindquist E.A."/>
            <person name="Lipzen A.M."/>
            <person name="Meier-Kolthoff J.P."/>
            <person name="Ohm R.A."/>
            <person name="Otillar R.P."/>
            <person name="Pangilinan J.L."/>
            <person name="Peng Y."/>
            <person name="Rokas A."/>
            <person name="Rosa C.A."/>
            <person name="Scheuner C."/>
            <person name="Sibirny A.A."/>
            <person name="Slot J.C."/>
            <person name="Stielow J.B."/>
            <person name="Sun H."/>
            <person name="Kurtzman C.P."/>
            <person name="Blackwell M."/>
            <person name="Grigoriev I.V."/>
            <person name="Jeffries T.W."/>
        </authorList>
    </citation>
    <scope>NUCLEOTIDE SEQUENCE [LARGE SCALE GENOMIC DNA]</scope>
    <source>
        <strain evidence="11 12">NRRL Y-11557</strain>
    </source>
</reference>
<dbReference type="OrthoDB" id="27823at2759"/>
<feature type="region of interest" description="Disordered" evidence="8">
    <location>
        <begin position="709"/>
        <end position="868"/>
    </location>
</feature>
<dbReference type="CDD" id="cd07651">
    <property type="entry name" value="F-BAR_PombeCdc15_like"/>
    <property type="match status" value="1"/>
</dbReference>
<feature type="compositionally biased region" description="Polar residues" evidence="8">
    <location>
        <begin position="722"/>
        <end position="732"/>
    </location>
</feature>
<sequence length="966" mass="107246">MPASDAPPSVPLSFSNNFWGMEENGVTVMFQRMREAKQTCEEIKSFYKERIMIEEDYSRRLLALSRKALGAHELGTLRTSLDTVRGETEQMGKAHANTVTQIKCELEDPLIAFAAGMRERRKIVQTTLDKLSKAKIGQQATVQKNRDRYENDCNKINGYIAQQNMVMGRELEKNNAKLEKAQIAVTASRREYQTSLRNLAETTEKWNREWKAGCDKFQDLEEERIDFLKSNLWAYTNIMSTVCVSDDEYCENIRLSLENCEIEKDICTFVKERGTGQEIPDPPKYINFMDGTSYRPDQNNYSLAQFSRVMNPQFRTSSPQPRTAHISTEQSDGGIDDEISVSSSQPQTTQLDAMLASLSVPDNHRSDRNNPVEITPHKSRNTLANESDSPRSVRGATSTPVDTNPKLMTNRKPLQSVVLPFPDEGLSSAHSSPVHSPIHRPVSMSGESVYSNPTTISSHSDDDTDAPLKKVETRTPTQETKKKSGWTSPFRRRSKNDSQTAWVEEEPAKSYTSPHGNREKSSLQLDSRSSSPAKAPVSLSKQSATLGYLASKTPSMSNKSLYERPQAAEFEGAEPIDPRANVVLSVGGNHFDVTSSQVQLKTSRTSASQSKTDKDALDPIAAALADLKSPGGKSGEKYYGIGIKPANRSNGGRRVPSYSAPSSPSTSPGVRHNEVPPPSHNTPIPQPNFGVPKSSSLVAPPQAITAAEMRQTANEYAARTQEMFQGRTSPAQSRPPLGSPSRTTQGRPVSRQDSHTGTISPSRSPSSQSMQQRQYPYHGSASPGSSRHQQPEYRPPSSGGDVYFGQDMSPSPQRRPPPNASMIGRPRSAYGYVPEVQQQPPRSASRNRGGYDSSPIQQGPPRQQYQRGLGSQYPEMYNRLKSKSAMEMRPQPTELPAYSRDGREVIGYARAMYDYRAAIPEEVSFRKGDILLILHIQEDGWWEAEVFGPRSRPQLGLAPSNFCHML</sequence>
<dbReference type="STRING" id="675824.A0A1E3Q4X0"/>
<protein>
    <recommendedName>
        <fullName evidence="13">SH3 domain-containing protein</fullName>
    </recommendedName>
</protein>
<comment type="subcellular location">
    <subcellularLocation>
        <location evidence="1">Cytoplasm</location>
        <location evidence="1">Cytoskeleton</location>
    </subcellularLocation>
</comment>
<dbReference type="Gene3D" id="1.20.1270.60">
    <property type="entry name" value="Arfaptin homology (AH) domain/BAR domain"/>
    <property type="match status" value="1"/>
</dbReference>
<feature type="compositionally biased region" description="Polar residues" evidence="8">
    <location>
        <begin position="836"/>
        <end position="846"/>
    </location>
</feature>
<dbReference type="GO" id="GO:0005543">
    <property type="term" value="F:phospholipid binding"/>
    <property type="evidence" value="ECO:0007669"/>
    <property type="project" value="TreeGrafter"/>
</dbReference>
<keyword evidence="12" id="KW-1185">Reference proteome</keyword>
<dbReference type="SMART" id="SM00326">
    <property type="entry name" value="SH3"/>
    <property type="match status" value="1"/>
</dbReference>
<evidence type="ECO:0000259" key="9">
    <source>
        <dbReference type="PROSITE" id="PS50002"/>
    </source>
</evidence>
<feature type="compositionally biased region" description="Low complexity" evidence="8">
    <location>
        <begin position="857"/>
        <end position="868"/>
    </location>
</feature>
<evidence type="ECO:0000256" key="4">
    <source>
        <dbReference type="ARBA" id="ARBA00022553"/>
    </source>
</evidence>
<dbReference type="PANTHER" id="PTHR23065:SF7">
    <property type="entry name" value="NOSTRIN, ISOFORM H"/>
    <property type="match status" value="1"/>
</dbReference>
<evidence type="ECO:0000313" key="12">
    <source>
        <dbReference type="Proteomes" id="UP000094385"/>
    </source>
</evidence>
<evidence type="ECO:0000313" key="11">
    <source>
        <dbReference type="EMBL" id="ODQ72701.1"/>
    </source>
</evidence>
<dbReference type="InterPro" id="IPR036028">
    <property type="entry name" value="SH3-like_dom_sf"/>
</dbReference>
<evidence type="ECO:0000256" key="7">
    <source>
        <dbReference type="PROSITE-ProRule" id="PRU01077"/>
    </source>
</evidence>
<dbReference type="GO" id="GO:0009898">
    <property type="term" value="C:cytoplasmic side of plasma membrane"/>
    <property type="evidence" value="ECO:0007669"/>
    <property type="project" value="TreeGrafter"/>
</dbReference>
<dbReference type="GO" id="GO:0120104">
    <property type="term" value="C:mitotic actomyosin contractile ring, proximal layer"/>
    <property type="evidence" value="ECO:0007669"/>
    <property type="project" value="TreeGrafter"/>
</dbReference>
<evidence type="ECO:0000256" key="5">
    <source>
        <dbReference type="ARBA" id="ARBA00023212"/>
    </source>
</evidence>
<dbReference type="InterPro" id="IPR001060">
    <property type="entry name" value="FCH_dom"/>
</dbReference>
<dbReference type="CDD" id="cd00174">
    <property type="entry name" value="SH3"/>
    <property type="match status" value="1"/>
</dbReference>
<feature type="region of interest" description="Disordered" evidence="8">
    <location>
        <begin position="425"/>
        <end position="540"/>
    </location>
</feature>